<dbReference type="EMBL" id="JAGRRH010000020">
    <property type="protein sequence ID" value="KAG7348154.1"/>
    <property type="molecule type" value="Genomic_DNA"/>
</dbReference>
<reference evidence="2" key="2">
    <citation type="submission" date="2021-04" db="EMBL/GenBank/DDBJ databases">
        <authorList>
            <person name="Podell S."/>
        </authorList>
    </citation>
    <scope>NUCLEOTIDE SEQUENCE</scope>
    <source>
        <strain evidence="2">Hildebrandi</strain>
    </source>
</reference>
<evidence type="ECO:0000256" key="1">
    <source>
        <dbReference type="SAM" id="SignalP"/>
    </source>
</evidence>
<organism evidence="2 3">
    <name type="scientific">Nitzschia inconspicua</name>
    <dbReference type="NCBI Taxonomy" id="303405"/>
    <lineage>
        <taxon>Eukaryota</taxon>
        <taxon>Sar</taxon>
        <taxon>Stramenopiles</taxon>
        <taxon>Ochrophyta</taxon>
        <taxon>Bacillariophyta</taxon>
        <taxon>Bacillariophyceae</taxon>
        <taxon>Bacillariophycidae</taxon>
        <taxon>Bacillariales</taxon>
        <taxon>Bacillariaceae</taxon>
        <taxon>Nitzschia</taxon>
    </lineage>
</organism>
<evidence type="ECO:0000313" key="2">
    <source>
        <dbReference type="EMBL" id="KAG7348154.1"/>
    </source>
</evidence>
<feature type="signal peptide" evidence="1">
    <location>
        <begin position="1"/>
        <end position="24"/>
    </location>
</feature>
<comment type="caution">
    <text evidence="2">The sequence shown here is derived from an EMBL/GenBank/DDBJ whole genome shotgun (WGS) entry which is preliminary data.</text>
</comment>
<protein>
    <submittedName>
        <fullName evidence="2">Uncharacterized protein</fullName>
    </submittedName>
</protein>
<feature type="chain" id="PRO_5039947258" evidence="1">
    <location>
        <begin position="25"/>
        <end position="225"/>
    </location>
</feature>
<gene>
    <name evidence="2" type="ORF">IV203_016859</name>
</gene>
<dbReference type="Proteomes" id="UP000693970">
    <property type="component" value="Unassembled WGS sequence"/>
</dbReference>
<accession>A0A9K3KQM3</accession>
<dbReference type="OrthoDB" id="46433at2759"/>
<proteinExistence type="predicted"/>
<keyword evidence="3" id="KW-1185">Reference proteome</keyword>
<name>A0A9K3KQM3_9STRA</name>
<sequence>MAFSLQRPLRAVILLLFLPSLCAGQFGVLNNNKKDQSGNPVRDDDLEAVSKEDMKRYMARAATLQAASPNIPSQDAVDLAALLDAVTRDPGTKAMVENLQGAKGRQETLEAFSDSLTQQQVVEALHQTMDELKALEYLFVDPEKAFIEMQKDGLVPEQKAKFYKENPRQLEEDMRQGLYFSFVSLAVADENHLVGTSCIRSTSYCELQTLHTSKWREGKSRLYII</sequence>
<dbReference type="AlphaFoldDB" id="A0A9K3KQM3"/>
<evidence type="ECO:0000313" key="3">
    <source>
        <dbReference type="Proteomes" id="UP000693970"/>
    </source>
</evidence>
<reference evidence="2" key="1">
    <citation type="journal article" date="2021" name="Sci. Rep.">
        <title>Diploid genomic architecture of Nitzschia inconspicua, an elite biomass production diatom.</title>
        <authorList>
            <person name="Oliver A."/>
            <person name="Podell S."/>
            <person name="Pinowska A."/>
            <person name="Traller J.C."/>
            <person name="Smith S.R."/>
            <person name="McClure R."/>
            <person name="Beliaev A."/>
            <person name="Bohutskyi P."/>
            <person name="Hill E.A."/>
            <person name="Rabines A."/>
            <person name="Zheng H."/>
            <person name="Allen L.Z."/>
            <person name="Kuo A."/>
            <person name="Grigoriev I.V."/>
            <person name="Allen A.E."/>
            <person name="Hazlebeck D."/>
            <person name="Allen E.E."/>
        </authorList>
    </citation>
    <scope>NUCLEOTIDE SEQUENCE</scope>
    <source>
        <strain evidence="2">Hildebrandi</strain>
    </source>
</reference>
<keyword evidence="1" id="KW-0732">Signal</keyword>